<dbReference type="AlphaFoldDB" id="A0A7W3VWZ6"/>
<evidence type="ECO:0000313" key="3">
    <source>
        <dbReference type="Proteomes" id="UP000526734"/>
    </source>
</evidence>
<feature type="region of interest" description="Disordered" evidence="1">
    <location>
        <begin position="1"/>
        <end position="111"/>
    </location>
</feature>
<feature type="compositionally biased region" description="Basic and acidic residues" evidence="1">
    <location>
        <begin position="8"/>
        <end position="26"/>
    </location>
</feature>
<keyword evidence="3" id="KW-1185">Reference proteome</keyword>
<dbReference type="EMBL" id="JACGZW010000005">
    <property type="protein sequence ID" value="MBB1154640.1"/>
    <property type="molecule type" value="Genomic_DNA"/>
</dbReference>
<proteinExistence type="predicted"/>
<organism evidence="2 3">
    <name type="scientific">Amycolatopsis dendrobii</name>
    <dbReference type="NCBI Taxonomy" id="2760662"/>
    <lineage>
        <taxon>Bacteria</taxon>
        <taxon>Bacillati</taxon>
        <taxon>Actinomycetota</taxon>
        <taxon>Actinomycetes</taxon>
        <taxon>Pseudonocardiales</taxon>
        <taxon>Pseudonocardiaceae</taxon>
        <taxon>Amycolatopsis</taxon>
    </lineage>
</organism>
<accession>A0A7W3VWZ6</accession>
<evidence type="ECO:0000256" key="1">
    <source>
        <dbReference type="SAM" id="MobiDB-lite"/>
    </source>
</evidence>
<feature type="compositionally biased region" description="Basic and acidic residues" evidence="1">
    <location>
        <begin position="100"/>
        <end position="111"/>
    </location>
</feature>
<gene>
    <name evidence="2" type="ORF">H4281_15980</name>
</gene>
<name>A0A7W3VWZ6_9PSEU</name>
<comment type="caution">
    <text evidence="2">The sequence shown here is derived from an EMBL/GenBank/DDBJ whole genome shotgun (WGS) entry which is preliminary data.</text>
</comment>
<reference evidence="2 3" key="1">
    <citation type="submission" date="2020-08" db="EMBL/GenBank/DDBJ databases">
        <title>Amycolatopsis sp. nov. DR6-1 isolated from Dendrobium heterocarpum.</title>
        <authorList>
            <person name="Tedsree N."/>
            <person name="Kuncharoen N."/>
            <person name="Likhitwitayawuid K."/>
            <person name="Tanasupawat S."/>
        </authorList>
    </citation>
    <scope>NUCLEOTIDE SEQUENCE [LARGE SCALE GENOMIC DNA]</scope>
    <source>
        <strain evidence="2 3">DR6-1</strain>
    </source>
</reference>
<evidence type="ECO:0000313" key="2">
    <source>
        <dbReference type="EMBL" id="MBB1154640.1"/>
    </source>
</evidence>
<protein>
    <submittedName>
        <fullName evidence="2">Plasmid stabilization protein</fullName>
    </submittedName>
</protein>
<dbReference type="RefSeq" id="WP_182891707.1">
    <property type="nucleotide sequence ID" value="NZ_JACGZW010000005.1"/>
</dbReference>
<feature type="compositionally biased region" description="Basic and acidic residues" evidence="1">
    <location>
        <begin position="48"/>
        <end position="62"/>
    </location>
</feature>
<dbReference type="Proteomes" id="UP000526734">
    <property type="component" value="Unassembled WGS sequence"/>
</dbReference>
<sequence length="111" mass="12569">MPQQAWSSKRERQYQHIEESQEERGASKKRAKEIAARTVNKNRAQSGESDRASKTSVRDKSPQQRGGHRSGKRLGPGGPTRDQLYNEAKQRNIHGRSTMTKKELAKALGRD</sequence>